<accession>R7TX16</accession>
<feature type="domain" description="C2" evidence="15">
    <location>
        <begin position="976"/>
        <end position="1101"/>
    </location>
</feature>
<dbReference type="InterPro" id="IPR037722">
    <property type="entry name" value="C2C_Ferlin"/>
</dbReference>
<evidence type="ECO:0000256" key="7">
    <source>
        <dbReference type="ARBA" id="ARBA00022737"/>
    </source>
</evidence>
<protein>
    <recommendedName>
        <fullName evidence="15">C2 domain-containing protein</fullName>
    </recommendedName>
</protein>
<dbReference type="CDD" id="cd04018">
    <property type="entry name" value="C2C_Ferlin"/>
    <property type="match status" value="1"/>
</dbReference>
<dbReference type="Pfam" id="PF16165">
    <property type="entry name" value="Ferlin_C"/>
    <property type="match status" value="1"/>
</dbReference>
<dbReference type="Proteomes" id="UP000014760">
    <property type="component" value="Unassembled WGS sequence"/>
</dbReference>
<dbReference type="STRING" id="283909.R7TX16"/>
<dbReference type="Pfam" id="PF08151">
    <property type="entry name" value="FerI"/>
    <property type="match status" value="1"/>
</dbReference>
<keyword evidence="6" id="KW-0479">Metal-binding</keyword>
<dbReference type="PANTHER" id="PTHR12546:SF33">
    <property type="entry name" value="SPERM VESICLE FUSION PROTEIN FER-1"/>
    <property type="match status" value="1"/>
</dbReference>
<dbReference type="OMA" id="QFPSMCD"/>
<dbReference type="EMBL" id="KB308112">
    <property type="protein sequence ID" value="ELT98269.1"/>
    <property type="molecule type" value="Genomic_DNA"/>
</dbReference>
<dbReference type="GO" id="GO:0061025">
    <property type="term" value="P:membrane fusion"/>
    <property type="evidence" value="ECO:0007669"/>
    <property type="project" value="TreeGrafter"/>
</dbReference>
<dbReference type="CDD" id="cd08374">
    <property type="entry name" value="C2F_Ferlin"/>
    <property type="match status" value="1"/>
</dbReference>
<dbReference type="InterPro" id="IPR035892">
    <property type="entry name" value="C2_domain_sf"/>
</dbReference>
<dbReference type="SMART" id="SM00693">
    <property type="entry name" value="DysFN"/>
    <property type="match status" value="2"/>
</dbReference>
<feature type="domain" description="C2" evidence="15">
    <location>
        <begin position="1276"/>
        <end position="1394"/>
    </location>
</feature>
<gene>
    <name evidence="16" type="ORF">CAPTEDRAFT_169002</name>
</gene>
<dbReference type="InterPro" id="IPR037723">
    <property type="entry name" value="C2D_Ferlin"/>
</dbReference>
<organism evidence="16">
    <name type="scientific">Capitella teleta</name>
    <name type="common">Polychaete worm</name>
    <dbReference type="NCBI Taxonomy" id="283909"/>
    <lineage>
        <taxon>Eukaryota</taxon>
        <taxon>Metazoa</taxon>
        <taxon>Spiralia</taxon>
        <taxon>Lophotrochozoa</taxon>
        <taxon>Annelida</taxon>
        <taxon>Polychaeta</taxon>
        <taxon>Sedentaria</taxon>
        <taxon>Scolecida</taxon>
        <taxon>Capitellidae</taxon>
        <taxon>Capitella</taxon>
    </lineage>
</organism>
<keyword evidence="4" id="KW-1003">Cell membrane</keyword>
<dbReference type="SMART" id="SM00239">
    <property type="entry name" value="C2"/>
    <property type="match status" value="5"/>
</dbReference>
<name>R7TX16_CAPTE</name>
<dbReference type="GO" id="GO:0005886">
    <property type="term" value="C:plasma membrane"/>
    <property type="evidence" value="ECO:0007669"/>
    <property type="project" value="UniProtKB-SubCell"/>
</dbReference>
<dbReference type="Pfam" id="PF00168">
    <property type="entry name" value="C2"/>
    <property type="match status" value="5"/>
</dbReference>
<dbReference type="FunCoup" id="R7TX16">
    <property type="interactions" value="33"/>
</dbReference>
<dbReference type="Pfam" id="PF08165">
    <property type="entry name" value="FerA"/>
    <property type="match status" value="1"/>
</dbReference>
<dbReference type="InterPro" id="IPR032362">
    <property type="entry name" value="Ferlin_C"/>
</dbReference>
<dbReference type="Pfam" id="PF08150">
    <property type="entry name" value="FerB"/>
    <property type="match status" value="1"/>
</dbReference>
<keyword evidence="11 14" id="KW-0472">Membrane</keyword>
<proteinExistence type="inferred from homology"/>
<evidence type="ECO:0000259" key="15">
    <source>
        <dbReference type="PROSITE" id="PS50004"/>
    </source>
</evidence>
<dbReference type="InterPro" id="IPR037724">
    <property type="entry name" value="C2E_Ferlin"/>
</dbReference>
<dbReference type="PANTHER" id="PTHR12546">
    <property type="entry name" value="FER-1-LIKE"/>
    <property type="match status" value="1"/>
</dbReference>
<feature type="domain" description="C2" evidence="15">
    <location>
        <begin position="818"/>
        <end position="944"/>
    </location>
</feature>
<keyword evidence="12" id="KW-0968">Cytoplasmic vesicle</keyword>
<dbReference type="SUPFAM" id="SSF49562">
    <property type="entry name" value="C2 domain (Calcium/lipid-binding domain, CaLB)"/>
    <property type="match status" value="5"/>
</dbReference>
<comment type="similarity">
    <text evidence="3">Belongs to the ferlin family.</text>
</comment>
<dbReference type="GO" id="GO:0046872">
    <property type="term" value="F:metal ion binding"/>
    <property type="evidence" value="ECO:0007669"/>
    <property type="project" value="UniProtKB-KW"/>
</dbReference>
<dbReference type="CDD" id="cd04037">
    <property type="entry name" value="C2E_Ferlin"/>
    <property type="match status" value="1"/>
</dbReference>
<dbReference type="OrthoDB" id="10059618at2759"/>
<evidence type="ECO:0000256" key="6">
    <source>
        <dbReference type="ARBA" id="ARBA00022723"/>
    </source>
</evidence>
<evidence type="ECO:0000313" key="18">
    <source>
        <dbReference type="Proteomes" id="UP000014760"/>
    </source>
</evidence>
<evidence type="ECO:0000256" key="1">
    <source>
        <dbReference type="ARBA" id="ARBA00004401"/>
    </source>
</evidence>
<dbReference type="HOGENOM" id="CLU_001183_2_1_1"/>
<evidence type="ECO:0000256" key="5">
    <source>
        <dbReference type="ARBA" id="ARBA00022692"/>
    </source>
</evidence>
<evidence type="ECO:0000256" key="12">
    <source>
        <dbReference type="ARBA" id="ARBA00023329"/>
    </source>
</evidence>
<feature type="transmembrane region" description="Helical" evidence="14">
    <location>
        <begin position="1771"/>
        <end position="1791"/>
    </location>
</feature>
<evidence type="ECO:0000256" key="10">
    <source>
        <dbReference type="ARBA" id="ARBA00022989"/>
    </source>
</evidence>
<dbReference type="InterPro" id="IPR055072">
    <property type="entry name" value="Ferlin_DSRM"/>
</dbReference>
<evidence type="ECO:0000313" key="17">
    <source>
        <dbReference type="EnsemblMetazoa" id="CapteP169002"/>
    </source>
</evidence>
<dbReference type="SMART" id="SM00694">
    <property type="entry name" value="DysFC"/>
    <property type="match status" value="2"/>
</dbReference>
<dbReference type="EMBL" id="AMQN01010550">
    <property type="status" value="NOT_ANNOTATED_CDS"/>
    <property type="molecule type" value="Genomic_DNA"/>
</dbReference>
<dbReference type="InterPro" id="IPR037721">
    <property type="entry name" value="Ferlin"/>
</dbReference>
<dbReference type="InterPro" id="IPR012561">
    <property type="entry name" value="Ferlin_B-domain"/>
</dbReference>
<dbReference type="InterPro" id="IPR037725">
    <property type="entry name" value="C2F_Ferlin"/>
</dbReference>
<dbReference type="InterPro" id="IPR012560">
    <property type="entry name" value="Ferlin_A-domain"/>
</dbReference>
<keyword evidence="18" id="KW-1185">Reference proteome</keyword>
<dbReference type="SMART" id="SM01202">
    <property type="entry name" value="FerI"/>
    <property type="match status" value="1"/>
</dbReference>
<dbReference type="GO" id="GO:0030659">
    <property type="term" value="C:cytoplasmic vesicle membrane"/>
    <property type="evidence" value="ECO:0007669"/>
    <property type="project" value="UniProtKB-SubCell"/>
</dbReference>
<keyword evidence="8" id="KW-0106">Calcium</keyword>
<evidence type="ECO:0000256" key="2">
    <source>
        <dbReference type="ARBA" id="ARBA00004483"/>
    </source>
</evidence>
<reference evidence="17" key="3">
    <citation type="submission" date="2015-06" db="UniProtKB">
        <authorList>
            <consortium name="EnsemblMetazoa"/>
        </authorList>
    </citation>
    <scope>IDENTIFICATION</scope>
</reference>
<sequence length="1804" mass="206205">MIYDEASHTFLNKWLLLSDPEDSQAGAKGYLKICATVLGPGDEAPSFKPQTQDDEEDIESNLLRPAGVQLRPATFKLKLYRAEDIPRMDSDFIQGVKKVFGSTEKKELVDPYFVFSFAGQDVKSKVMYNSENPEFNQEMRLGLKFPSMCERLRFQMFDWDNLTRDDVIGTFIINLAKISLQGSLIKTILLTVGFLPTFGPCYVNFYGSPREYSDLPDEYEDLNLGKGEGVAYRGRALLELQTVLGENPESQIEDISDEDVLRSQKFQRRRKYKLHATFLNATMVSAIDAPVEFEVSIGNYGNKLDESVPPCSSTTQPTNAVFDGSYYYFLPWADTKPCVVVDSHWEDISFRLEALNLLSNIMERLSENMERVRVGVKANLPTPELAQLMIALLDQLMTDCSKPLPQAVEGQHVQNELDKQLRYYREVEMKHIFKEAKKLREAATDVQEALSEVENYLAQLRNLSIEPQNSMPDVCIWMISGDKRIAYFRCPAHLLLWSNNPDYRGKYCGKLETIRLKVKSEKDNKWEIPALLRLRVWLGLEKMEHEWHNMQTDGELAVFAETYENQVSILGNWTQKGPTMSRPKFSDATGKIELKKEGFNPPPGWRWDGDWYVSPELSMLFDKDAGHTQFLEDVFECHSRMPGGTWDAAGVPWTDVKNDATVGRDDLELPKGWAWEDDWNVDLSRAVDEEGWEYCVEVTMGGYGPVEKTYHMCRRRRWVRSRKLMKDAQQEAEEAQLEDDAAEGWEYAPLFNMKFHHKERKMDLVRRRRWHRKMVAESPGAPCFFQMQSSAKPSQLPECSSFVKVSIILLLFIFIILINHHQLMSLTEPVKYQLRAYVYQARDLLAGDSNGLSDPFARIIFVNQSQVTEKLEKTLCPTWDQTLIFDAVSIHGSPDNILSNPPKIIIEIFDHDTFGGAEYLGRTEALPMVKLDAADSRVAVLQWFSIKKGEQYGGELLAAFELFRINGKDLPFLPPKRGKIYQVPNGIRPVLQRTAIEVMCWGVRNMRKFQLASVTSPSIEFEVGGHIVQSKVIKSTKKNPNFDEPLLFFDIMLPREELYTPPLNIRVRDNRQFGRKPMVGVHVIKSLEEFRRDPVQANAELEAMDMPGGSDGAEIQLAGEHIIDMPVDEKTPIADHGASTNGDVEVLIDQQDAPIALNVKATKKESSKLNEWMKQKIQRDAQGGSLFDEEIDWWSKNYASVGELDKCKSYLEMGYDKIQIFSTELEKVGEYAEFNDFCNTFALSRGKCIDDEESSTVGEFKGTFRIYPLPPDPTAPVPNRILSNLPPSTPEECIIRVYIVKAVDLQPNDPSGLADPYVTIKLGSKKMDNRDEYLPNTLNPDFGRMFELKAIMPLDKDLYIDIKDYDLLSTDDIIGETVIDLENRYLTKYRALCGLPKSYCVSGPCQWRDAQKPKDILEEFCSTHLLPAPVYSGNNSLKVGHRVYNLADFELTKPTHNRLGSADQRLALHVLNTLPASMKVPLVPEHVEMRPLYNPLQPGIEQGKLHMWVDIFPLSKGAPGPPVDIAVRKPRKYELRIVVWNTVDVILEEESITGEKMSDIYVKGWIAGIDDKQETDVHYRSLDGEGNFNWRFVFPFEYLPAEESLVVKRKEHFWSLDETELKLPLQLMIQIWDNDKFSADDFLGTLDLNLTSMPVPAKKASSCGLNQIPDMNKKKGSHEVKMMNLFENKRAKGFWPCYNDETGEKVLTGKVEMELELVTAAEAETKECGKAREEPNEFPHLEPPNRPETSFLWFTSPWKTLKLIIWKNYKWYFITGIVILLLVLFVGLFIYSMPDTIVKKMFGA</sequence>
<dbReference type="InterPro" id="IPR000008">
    <property type="entry name" value="C2_dom"/>
</dbReference>
<dbReference type="FunFam" id="2.60.40.150:FF:000026">
    <property type="entry name" value="dysferlin isoform X2"/>
    <property type="match status" value="1"/>
</dbReference>
<evidence type="ECO:0000256" key="14">
    <source>
        <dbReference type="SAM" id="Phobius"/>
    </source>
</evidence>
<dbReference type="Pfam" id="PF22901">
    <property type="entry name" value="dsrm_Ferlin"/>
    <property type="match status" value="1"/>
</dbReference>
<dbReference type="PROSITE" id="PS50004">
    <property type="entry name" value="C2"/>
    <property type="match status" value="5"/>
</dbReference>
<evidence type="ECO:0000256" key="3">
    <source>
        <dbReference type="ARBA" id="ARBA00007561"/>
    </source>
</evidence>
<dbReference type="CDD" id="cd04017">
    <property type="entry name" value="C2D_Ferlin"/>
    <property type="match status" value="1"/>
</dbReference>
<feature type="domain" description="C2" evidence="15">
    <location>
        <begin position="54"/>
        <end position="188"/>
    </location>
</feature>
<dbReference type="EnsemblMetazoa" id="CapteT169002">
    <property type="protein sequence ID" value="CapteP169002"/>
    <property type="gene ID" value="CapteG169002"/>
</dbReference>
<dbReference type="GO" id="GO:0007009">
    <property type="term" value="P:plasma membrane organization"/>
    <property type="evidence" value="ECO:0007669"/>
    <property type="project" value="TreeGrafter"/>
</dbReference>
<evidence type="ECO:0000256" key="13">
    <source>
        <dbReference type="SAM" id="Coils"/>
    </source>
</evidence>
<dbReference type="SMART" id="SM01201">
    <property type="entry name" value="FerB"/>
    <property type="match status" value="1"/>
</dbReference>
<dbReference type="InterPro" id="IPR006614">
    <property type="entry name" value="Peroxin/Ferlin"/>
</dbReference>
<feature type="coiled-coil region" evidence="13">
    <location>
        <begin position="436"/>
        <end position="466"/>
    </location>
</feature>
<evidence type="ECO:0000313" key="16">
    <source>
        <dbReference type="EMBL" id="ELT98269.1"/>
    </source>
</evidence>
<keyword evidence="10 14" id="KW-1133">Transmembrane helix</keyword>
<comment type="subcellular location">
    <subcellularLocation>
        <location evidence="1">Cell membrane</location>
        <topology evidence="1">Single-pass type II membrane protein</topology>
    </subcellularLocation>
    <subcellularLocation>
        <location evidence="2">Cytoplasmic vesicle membrane</location>
        <topology evidence="2">Single-pass type II membrane protein</topology>
    </subcellularLocation>
</comment>
<reference evidence="16 18" key="2">
    <citation type="journal article" date="2013" name="Nature">
        <title>Insights into bilaterian evolution from three spiralian genomes.</title>
        <authorList>
            <person name="Simakov O."/>
            <person name="Marletaz F."/>
            <person name="Cho S.J."/>
            <person name="Edsinger-Gonzales E."/>
            <person name="Havlak P."/>
            <person name="Hellsten U."/>
            <person name="Kuo D.H."/>
            <person name="Larsson T."/>
            <person name="Lv J."/>
            <person name="Arendt D."/>
            <person name="Savage R."/>
            <person name="Osoegawa K."/>
            <person name="de Jong P."/>
            <person name="Grimwood J."/>
            <person name="Chapman J.A."/>
            <person name="Shapiro H."/>
            <person name="Aerts A."/>
            <person name="Otillar R.P."/>
            <person name="Terry A.Y."/>
            <person name="Boore J.L."/>
            <person name="Grigoriev I.V."/>
            <person name="Lindberg D.R."/>
            <person name="Seaver E.C."/>
            <person name="Weisblat D.A."/>
            <person name="Putnam N.H."/>
            <person name="Rokhsar D.S."/>
        </authorList>
    </citation>
    <scope>NUCLEOTIDE SEQUENCE</scope>
    <source>
        <strain evidence="16 18">I ESC-2004</strain>
    </source>
</reference>
<keyword evidence="5 14" id="KW-0812">Transmembrane</keyword>
<feature type="domain" description="C2" evidence="15">
    <location>
        <begin position="1515"/>
        <end position="1664"/>
    </location>
</feature>
<evidence type="ECO:0000256" key="9">
    <source>
        <dbReference type="ARBA" id="ARBA00022968"/>
    </source>
</evidence>
<keyword evidence="7" id="KW-0677">Repeat</keyword>
<evidence type="ECO:0000256" key="11">
    <source>
        <dbReference type="ARBA" id="ARBA00023136"/>
    </source>
</evidence>
<dbReference type="InterPro" id="IPR012968">
    <property type="entry name" value="FerIin_dom"/>
</dbReference>
<dbReference type="Gene3D" id="2.60.40.150">
    <property type="entry name" value="C2 domain"/>
    <property type="match status" value="5"/>
</dbReference>
<evidence type="ECO:0000256" key="8">
    <source>
        <dbReference type="ARBA" id="ARBA00022837"/>
    </source>
</evidence>
<keyword evidence="9" id="KW-0735">Signal-anchor</keyword>
<keyword evidence="13" id="KW-0175">Coiled coil</keyword>
<evidence type="ECO:0000256" key="4">
    <source>
        <dbReference type="ARBA" id="ARBA00022475"/>
    </source>
</evidence>
<dbReference type="SMART" id="SM01200">
    <property type="entry name" value="FerA"/>
    <property type="match status" value="1"/>
</dbReference>
<reference evidence="18" key="1">
    <citation type="submission" date="2012-12" db="EMBL/GenBank/DDBJ databases">
        <authorList>
            <person name="Hellsten U."/>
            <person name="Grimwood J."/>
            <person name="Chapman J.A."/>
            <person name="Shapiro H."/>
            <person name="Aerts A."/>
            <person name="Otillar R.P."/>
            <person name="Terry A.Y."/>
            <person name="Boore J.L."/>
            <person name="Simakov O."/>
            <person name="Marletaz F."/>
            <person name="Cho S.-J."/>
            <person name="Edsinger-Gonzales E."/>
            <person name="Havlak P."/>
            <person name="Kuo D.-H."/>
            <person name="Larsson T."/>
            <person name="Lv J."/>
            <person name="Arendt D."/>
            <person name="Savage R."/>
            <person name="Osoegawa K."/>
            <person name="de Jong P."/>
            <person name="Lindberg D.R."/>
            <person name="Seaver E.C."/>
            <person name="Weisblat D.A."/>
            <person name="Putnam N.H."/>
            <person name="Grigoriev I.V."/>
            <person name="Rokhsar D.S."/>
        </authorList>
    </citation>
    <scope>NUCLEOTIDE SEQUENCE</scope>
    <source>
        <strain evidence="18">I ESC-2004</strain>
    </source>
</reference>